<feature type="chain" id="PRO_5041945592" description="Fe2OG dioxygenase domain-containing protein" evidence="8">
    <location>
        <begin position="20"/>
        <end position="286"/>
    </location>
</feature>
<evidence type="ECO:0000256" key="3">
    <source>
        <dbReference type="ARBA" id="ARBA00022723"/>
    </source>
</evidence>
<evidence type="ECO:0000256" key="6">
    <source>
        <dbReference type="ARBA" id="ARBA00023004"/>
    </source>
</evidence>
<dbReference type="GO" id="GO:0031418">
    <property type="term" value="F:L-ascorbic acid binding"/>
    <property type="evidence" value="ECO:0007669"/>
    <property type="project" value="InterPro"/>
</dbReference>
<evidence type="ECO:0000256" key="8">
    <source>
        <dbReference type="SAM" id="SignalP"/>
    </source>
</evidence>
<keyword evidence="4" id="KW-0223">Dioxygenase</keyword>
<keyword evidence="8" id="KW-0732">Signal</keyword>
<reference evidence="10 11" key="1">
    <citation type="journal article" date="2015" name="Genome Biol. Evol.">
        <title>Comparative Genomics of a Bacterivorous Green Alga Reveals Evolutionary Causalities and Consequences of Phago-Mixotrophic Mode of Nutrition.</title>
        <authorList>
            <person name="Burns J.A."/>
            <person name="Paasch A."/>
            <person name="Narechania A."/>
            <person name="Kim E."/>
        </authorList>
    </citation>
    <scope>NUCLEOTIDE SEQUENCE [LARGE SCALE GENOMIC DNA]</scope>
    <source>
        <strain evidence="10 11">PLY_AMNH</strain>
    </source>
</reference>
<dbReference type="GO" id="GO:0005789">
    <property type="term" value="C:endoplasmic reticulum membrane"/>
    <property type="evidence" value="ECO:0007669"/>
    <property type="project" value="UniProtKB-SubCell"/>
</dbReference>
<dbReference type="InterPro" id="IPR005123">
    <property type="entry name" value="Oxoglu/Fe-dep_dioxygenase_dom"/>
</dbReference>
<proteinExistence type="predicted"/>
<evidence type="ECO:0000256" key="7">
    <source>
        <dbReference type="ARBA" id="ARBA00049169"/>
    </source>
</evidence>
<dbReference type="PANTHER" id="PTHR10869:SF246">
    <property type="entry name" value="TRANSMEMBRANE PROLYL 4-HYDROXYLASE"/>
    <property type="match status" value="1"/>
</dbReference>
<dbReference type="Proteomes" id="UP001190700">
    <property type="component" value="Unassembled WGS sequence"/>
</dbReference>
<name>A0AAE0G6R5_9CHLO</name>
<keyword evidence="3" id="KW-0479">Metal-binding</keyword>
<accession>A0AAE0G6R5</accession>
<evidence type="ECO:0000256" key="2">
    <source>
        <dbReference type="ARBA" id="ARBA00004648"/>
    </source>
</evidence>
<evidence type="ECO:0000256" key="4">
    <source>
        <dbReference type="ARBA" id="ARBA00022964"/>
    </source>
</evidence>
<dbReference type="SMART" id="SM00702">
    <property type="entry name" value="P4Hc"/>
    <property type="match status" value="1"/>
</dbReference>
<feature type="signal peptide" evidence="8">
    <location>
        <begin position="1"/>
        <end position="19"/>
    </location>
</feature>
<keyword evidence="5" id="KW-0560">Oxidoreductase</keyword>
<comment type="subcellular location">
    <subcellularLocation>
        <location evidence="2">Endoplasmic reticulum membrane</location>
        <topology evidence="2">Single-pass type II membrane protein</topology>
    </subcellularLocation>
</comment>
<dbReference type="PANTHER" id="PTHR10869">
    <property type="entry name" value="PROLYL 4-HYDROXYLASE ALPHA SUBUNIT"/>
    <property type="match status" value="1"/>
</dbReference>
<organism evidence="10 11">
    <name type="scientific">Cymbomonas tetramitiformis</name>
    <dbReference type="NCBI Taxonomy" id="36881"/>
    <lineage>
        <taxon>Eukaryota</taxon>
        <taxon>Viridiplantae</taxon>
        <taxon>Chlorophyta</taxon>
        <taxon>Pyramimonadophyceae</taxon>
        <taxon>Pyramimonadales</taxon>
        <taxon>Pyramimonadaceae</taxon>
        <taxon>Cymbomonas</taxon>
    </lineage>
</organism>
<dbReference type="Pfam" id="PF13640">
    <property type="entry name" value="2OG-FeII_Oxy_3"/>
    <property type="match status" value="1"/>
</dbReference>
<dbReference type="InterPro" id="IPR045054">
    <property type="entry name" value="P4HA-like"/>
</dbReference>
<sequence length="286" mass="32506">MSPSRVLQVLFLTSVTCNARITDAERRNAFIGYSEKTRLVENLPQKLDIEKLNSSEPILLSKTPCAYLLPQYISEQEATDLIEQANPRLRSQQFRDQPDTRTSWGATFYGQPESLTYQIIKRSENMVQTARSDGIEVKRYRVNEKYNSHHDYFSSPTNKLKNERVATFLIYLKTAEVGGETMFPWAGGKETIDPRTGWPYRPLDYNKECEPGTMPESALKVKVPTGSAVVFYSLHQNGTVDPYSQHGSCPVTEGEKWTATVWTRATDAMNPSENWKTADLLARCES</sequence>
<dbReference type="PROSITE" id="PS51471">
    <property type="entry name" value="FE2OG_OXY"/>
    <property type="match status" value="1"/>
</dbReference>
<comment type="catalytic activity">
    <reaction evidence="7">
        <text>L-prolyl-[collagen] + 2-oxoglutarate + O2 = trans-4-hydroxy-L-prolyl-[collagen] + succinate + CO2</text>
        <dbReference type="Rhea" id="RHEA:18945"/>
        <dbReference type="Rhea" id="RHEA-COMP:11676"/>
        <dbReference type="Rhea" id="RHEA-COMP:11680"/>
        <dbReference type="ChEBI" id="CHEBI:15379"/>
        <dbReference type="ChEBI" id="CHEBI:16526"/>
        <dbReference type="ChEBI" id="CHEBI:16810"/>
        <dbReference type="ChEBI" id="CHEBI:30031"/>
        <dbReference type="ChEBI" id="CHEBI:50342"/>
        <dbReference type="ChEBI" id="CHEBI:61965"/>
        <dbReference type="EC" id="1.14.11.2"/>
    </reaction>
</comment>
<protein>
    <recommendedName>
        <fullName evidence="9">Fe2OG dioxygenase domain-containing protein</fullName>
    </recommendedName>
</protein>
<dbReference type="InterPro" id="IPR044862">
    <property type="entry name" value="Pro_4_hyd_alph_FE2OG_OXY"/>
</dbReference>
<comment type="cofactor">
    <cofactor evidence="1">
        <name>L-ascorbate</name>
        <dbReference type="ChEBI" id="CHEBI:38290"/>
    </cofactor>
</comment>
<dbReference type="InterPro" id="IPR006620">
    <property type="entry name" value="Pro_4_hyd_alph"/>
</dbReference>
<keyword evidence="6" id="KW-0408">Iron</keyword>
<evidence type="ECO:0000259" key="9">
    <source>
        <dbReference type="PROSITE" id="PS51471"/>
    </source>
</evidence>
<dbReference type="AlphaFoldDB" id="A0AAE0G6R5"/>
<dbReference type="GO" id="GO:0005506">
    <property type="term" value="F:iron ion binding"/>
    <property type="evidence" value="ECO:0007669"/>
    <property type="project" value="InterPro"/>
</dbReference>
<dbReference type="GO" id="GO:0004656">
    <property type="term" value="F:procollagen-proline 4-dioxygenase activity"/>
    <property type="evidence" value="ECO:0007669"/>
    <property type="project" value="UniProtKB-EC"/>
</dbReference>
<evidence type="ECO:0000256" key="5">
    <source>
        <dbReference type="ARBA" id="ARBA00023002"/>
    </source>
</evidence>
<gene>
    <name evidence="10" type="ORF">CYMTET_19106</name>
</gene>
<comment type="caution">
    <text evidence="10">The sequence shown here is derived from an EMBL/GenBank/DDBJ whole genome shotgun (WGS) entry which is preliminary data.</text>
</comment>
<dbReference type="Gene3D" id="2.60.120.620">
    <property type="entry name" value="q2cbj1_9rhob like domain"/>
    <property type="match status" value="1"/>
</dbReference>
<feature type="domain" description="Fe2OG dioxygenase" evidence="9">
    <location>
        <begin position="131"/>
        <end position="265"/>
    </location>
</feature>
<evidence type="ECO:0000313" key="11">
    <source>
        <dbReference type="Proteomes" id="UP001190700"/>
    </source>
</evidence>
<evidence type="ECO:0000313" key="10">
    <source>
        <dbReference type="EMBL" id="KAK3272609.1"/>
    </source>
</evidence>
<dbReference type="EMBL" id="LGRX02008878">
    <property type="protein sequence ID" value="KAK3272609.1"/>
    <property type="molecule type" value="Genomic_DNA"/>
</dbReference>
<evidence type="ECO:0000256" key="1">
    <source>
        <dbReference type="ARBA" id="ARBA00001961"/>
    </source>
</evidence>
<keyword evidence="11" id="KW-1185">Reference proteome</keyword>